<dbReference type="OrthoDB" id="3544222at2"/>
<dbReference type="AlphaFoldDB" id="A0A5C4WT12"/>
<comment type="caution">
    <text evidence="1">The sequence shown here is derived from an EMBL/GenBank/DDBJ whole genome shotgun (WGS) entry which is preliminary data.</text>
</comment>
<reference evidence="1 2" key="1">
    <citation type="submission" date="2019-10" db="EMBL/GenBank/DDBJ databases">
        <title>Nonomuraea sp. nov., isolated from Phyllanthus amarus.</title>
        <authorList>
            <person name="Klykleung N."/>
            <person name="Tanasupawat S."/>
        </authorList>
    </citation>
    <scope>NUCLEOTIDE SEQUENCE [LARGE SCALE GENOMIC DNA]</scope>
    <source>
        <strain evidence="1 2">PA1-10</strain>
    </source>
</reference>
<protein>
    <submittedName>
        <fullName evidence="1">Uncharacterized protein</fullName>
    </submittedName>
</protein>
<accession>A0A5P9YLL7</accession>
<sequence length="137" mass="14741">MGKKLHLVALPLAAAAVAALAAPAQAAEGYDRCQDGYYCMFSGFDGTGDIIQINTDTPDLAVLGMAKRGKSDWNRTDSWIHLFEGTGYTGCSAVTAPRDKGNFYIDFRDYFQSVRFDGPNGQSCQFSVKSGVVDSHG</sequence>
<evidence type="ECO:0000313" key="2">
    <source>
        <dbReference type="Proteomes" id="UP000312512"/>
    </source>
</evidence>
<dbReference type="EMBL" id="VDLX02000003">
    <property type="protein sequence ID" value="KAB8196041.1"/>
    <property type="molecule type" value="Genomic_DNA"/>
</dbReference>
<gene>
    <name evidence="1" type="ORF">FH608_011290</name>
</gene>
<proteinExistence type="predicted"/>
<dbReference type="RefSeq" id="WP_139630358.1">
    <property type="nucleotide sequence ID" value="NZ_CP045572.1"/>
</dbReference>
<keyword evidence="2" id="KW-1185">Reference proteome</keyword>
<dbReference type="Pfam" id="PF03995">
    <property type="entry name" value="Inhibitor_I36"/>
    <property type="match status" value="1"/>
</dbReference>
<organism evidence="1 2">
    <name type="scientific">Nonomuraea phyllanthi</name>
    <dbReference type="NCBI Taxonomy" id="2219224"/>
    <lineage>
        <taxon>Bacteria</taxon>
        <taxon>Bacillati</taxon>
        <taxon>Actinomycetota</taxon>
        <taxon>Actinomycetes</taxon>
        <taxon>Streptosporangiales</taxon>
        <taxon>Streptosporangiaceae</taxon>
        <taxon>Nonomuraea</taxon>
    </lineage>
</organism>
<accession>A0A5C4WT12</accession>
<dbReference type="Proteomes" id="UP000312512">
    <property type="component" value="Unassembled WGS sequence"/>
</dbReference>
<evidence type="ECO:0000313" key="1">
    <source>
        <dbReference type="EMBL" id="KAB8196041.1"/>
    </source>
</evidence>
<name>A0A5C4WT12_9ACTN</name>